<comment type="function">
    <text evidence="5">The pyruvate dehydrogenase complex catalyzes the overall conversion of pyruvate to acetyl-CoA and CO(2).</text>
</comment>
<dbReference type="GO" id="GO:0004739">
    <property type="term" value="F:pyruvate dehydrogenase (acetyl-transferring) activity"/>
    <property type="evidence" value="ECO:0007669"/>
    <property type="project" value="UniProtKB-UniRule"/>
</dbReference>
<dbReference type="GO" id="GO:0006086">
    <property type="term" value="P:pyruvate decarboxylation to acetyl-CoA"/>
    <property type="evidence" value="ECO:0007669"/>
    <property type="project" value="InterPro"/>
</dbReference>
<evidence type="ECO:0000256" key="3">
    <source>
        <dbReference type="ARBA" id="ARBA00023052"/>
    </source>
</evidence>
<comment type="caution">
    <text evidence="7">The sequence shown here is derived from an EMBL/GenBank/DDBJ whole genome shotgun (WGS) entry which is preliminary data.</text>
</comment>
<dbReference type="PANTHER" id="PTHR11516">
    <property type="entry name" value="PYRUVATE DEHYDROGENASE E1 COMPONENT, ALPHA SUBUNIT BACTERIAL AND ORGANELLAR"/>
    <property type="match status" value="1"/>
</dbReference>
<name>A0A9N8VTI3_9GLOM</name>
<dbReference type="EC" id="1.2.4.1" evidence="5"/>
<dbReference type="NCBIfam" id="TIGR03182">
    <property type="entry name" value="PDH_E1_alph_y"/>
    <property type="match status" value="1"/>
</dbReference>
<dbReference type="CDD" id="cd02000">
    <property type="entry name" value="TPP_E1_PDC_ADC_BCADC"/>
    <property type="match status" value="1"/>
</dbReference>
<evidence type="ECO:0000256" key="5">
    <source>
        <dbReference type="RuleBase" id="RU361139"/>
    </source>
</evidence>
<dbReference type="PANTHER" id="PTHR11516:SF60">
    <property type="entry name" value="PYRUVATE DEHYDROGENASE E1 COMPONENT SUBUNIT ALPHA"/>
    <property type="match status" value="1"/>
</dbReference>
<dbReference type="InterPro" id="IPR017597">
    <property type="entry name" value="Pyrv_DH_E1_asu_subgrp-y"/>
</dbReference>
<comment type="catalytic activity">
    <reaction evidence="5">
        <text>N(6)-[(R)-lipoyl]-L-lysyl-[protein] + pyruvate + H(+) = N(6)-[(R)-S(8)-acetyldihydrolipoyl]-L-lysyl-[protein] + CO2</text>
        <dbReference type="Rhea" id="RHEA:19189"/>
        <dbReference type="Rhea" id="RHEA-COMP:10474"/>
        <dbReference type="Rhea" id="RHEA-COMP:10478"/>
        <dbReference type="ChEBI" id="CHEBI:15361"/>
        <dbReference type="ChEBI" id="CHEBI:15378"/>
        <dbReference type="ChEBI" id="CHEBI:16526"/>
        <dbReference type="ChEBI" id="CHEBI:83099"/>
        <dbReference type="ChEBI" id="CHEBI:83111"/>
        <dbReference type="EC" id="1.2.4.1"/>
    </reaction>
</comment>
<evidence type="ECO:0000313" key="7">
    <source>
        <dbReference type="EMBL" id="CAG8466040.1"/>
    </source>
</evidence>
<evidence type="ECO:0000256" key="4">
    <source>
        <dbReference type="ARBA" id="ARBA00023317"/>
    </source>
</evidence>
<dbReference type="InterPro" id="IPR029061">
    <property type="entry name" value="THDP-binding"/>
</dbReference>
<keyword evidence="2 5" id="KW-0560">Oxidoreductase</keyword>
<dbReference type="InterPro" id="IPR001017">
    <property type="entry name" value="DH_E1"/>
</dbReference>
<evidence type="ECO:0000259" key="6">
    <source>
        <dbReference type="Pfam" id="PF00676"/>
    </source>
</evidence>
<dbReference type="OrthoDB" id="10256198at2759"/>
<gene>
    <name evidence="7" type="ORF">PBRASI_LOCUS835</name>
</gene>
<accession>A0A9N8VTI3</accession>
<organism evidence="7 8">
    <name type="scientific">Paraglomus brasilianum</name>
    <dbReference type="NCBI Taxonomy" id="144538"/>
    <lineage>
        <taxon>Eukaryota</taxon>
        <taxon>Fungi</taxon>
        <taxon>Fungi incertae sedis</taxon>
        <taxon>Mucoromycota</taxon>
        <taxon>Glomeromycotina</taxon>
        <taxon>Glomeromycetes</taxon>
        <taxon>Paraglomerales</taxon>
        <taxon>Paraglomeraceae</taxon>
        <taxon>Paraglomus</taxon>
    </lineage>
</organism>
<dbReference type="EMBL" id="CAJVPI010000047">
    <property type="protein sequence ID" value="CAG8466040.1"/>
    <property type="molecule type" value="Genomic_DNA"/>
</dbReference>
<dbReference type="Proteomes" id="UP000789739">
    <property type="component" value="Unassembled WGS sequence"/>
</dbReference>
<keyword evidence="3 5" id="KW-0786">Thiamine pyrophosphate</keyword>
<comment type="cofactor">
    <cofactor evidence="1 5">
        <name>thiamine diphosphate</name>
        <dbReference type="ChEBI" id="CHEBI:58937"/>
    </cofactor>
</comment>
<evidence type="ECO:0000256" key="2">
    <source>
        <dbReference type="ARBA" id="ARBA00023002"/>
    </source>
</evidence>
<feature type="domain" description="Dehydrogenase E1 component" evidence="6">
    <location>
        <begin position="64"/>
        <end position="358"/>
    </location>
</feature>
<evidence type="ECO:0000313" key="8">
    <source>
        <dbReference type="Proteomes" id="UP000789739"/>
    </source>
</evidence>
<dbReference type="AlphaFoldDB" id="A0A9N8VTI3"/>
<keyword evidence="8" id="KW-1185">Reference proteome</keyword>
<evidence type="ECO:0000256" key="1">
    <source>
        <dbReference type="ARBA" id="ARBA00001964"/>
    </source>
</evidence>
<dbReference type="Gene3D" id="3.40.50.970">
    <property type="match status" value="1"/>
</dbReference>
<reference evidence="7" key="1">
    <citation type="submission" date="2021-06" db="EMBL/GenBank/DDBJ databases">
        <authorList>
            <person name="Kallberg Y."/>
            <person name="Tangrot J."/>
            <person name="Rosling A."/>
        </authorList>
    </citation>
    <scope>NUCLEOTIDE SEQUENCE</scope>
    <source>
        <strain evidence="7">BR232B</strain>
    </source>
</reference>
<dbReference type="SUPFAM" id="SSF52518">
    <property type="entry name" value="Thiamin diphosphate-binding fold (THDP-binding)"/>
    <property type="match status" value="1"/>
</dbReference>
<dbReference type="InterPro" id="IPR050642">
    <property type="entry name" value="PDH_E1_Alpha_Subunit"/>
</dbReference>
<dbReference type="FunFam" id="3.40.50.970:FF:000013">
    <property type="entry name" value="Pyruvate dehydrogenase E1 component subunit alpha"/>
    <property type="match status" value="1"/>
</dbReference>
<protein>
    <recommendedName>
        <fullName evidence="5">Pyruvate dehydrogenase E1 component subunit alpha</fullName>
        <ecNumber evidence="5">1.2.4.1</ecNumber>
    </recommendedName>
</protein>
<proteinExistence type="predicted"/>
<dbReference type="Pfam" id="PF00676">
    <property type="entry name" value="E1_dh"/>
    <property type="match status" value="1"/>
</dbReference>
<keyword evidence="4 5" id="KW-0670">Pyruvate</keyword>
<sequence length="387" mass="43091">MRLSEASRLALRQVRGAFVRTYASTSAELTTITLPEDSIIPHNIEPPSLEVQVTKEEVVDLYKQMVTIRRMETTADGLYKSKQIRGFCHLCTGQEAIPVGLEAAITPDDHVITAYRCHGFAMVRGATPYQVLAELMGKVTGLSRGKGGSMHMFAKNFYGGNGIVGAQVPVGTGIAFTQKYLNTGAATFALYGDGAANQGQVFEAYNMSALWKLPIVYVCENNLYGMGTSANRSSANSKYYTRCEYIPGLRMNGMDVLAVRQACKFAKDWVTAEKGPLILEMVTYRYGGHSMSDPGTTYRTREEISHMRSANDPITGLRQRILDHNLVSDTELKQIEKDARSYIEEEKQKALKDDFPSPSDLYTDVYLKGSEGKPLRGREREEIFYFQ</sequence>